<organism evidence="19 20">
    <name type="scientific">Clarias magur</name>
    <name type="common">Asian catfish</name>
    <name type="synonym">Macropteronotus magur</name>
    <dbReference type="NCBI Taxonomy" id="1594786"/>
    <lineage>
        <taxon>Eukaryota</taxon>
        <taxon>Metazoa</taxon>
        <taxon>Chordata</taxon>
        <taxon>Craniata</taxon>
        <taxon>Vertebrata</taxon>
        <taxon>Euteleostomi</taxon>
        <taxon>Actinopterygii</taxon>
        <taxon>Neopterygii</taxon>
        <taxon>Teleostei</taxon>
        <taxon>Ostariophysi</taxon>
        <taxon>Siluriformes</taxon>
        <taxon>Clariidae</taxon>
        <taxon>Clarias</taxon>
    </lineage>
</organism>
<comment type="subunit">
    <text evidence="15">Forms a heterodimer with SLX1A/GIYD1. Interacts with ERCC4/XPF; catalytic subunit of the ERCC4-ERCC1 endonuclease. Interacts with MUS81; catalytic subunit of the MUS81-EME1 endonuclease. Interacts with MSH2; component of the MSH2-MSH3 mismatch repair complex. Interacts with TERF2-TERF2IP. Interacts with PLK1 and SLX4IP.</text>
</comment>
<keyword evidence="13" id="KW-0539">Nucleus</keyword>
<dbReference type="GO" id="GO:0033557">
    <property type="term" value="C:Slx1-Slx4 complex"/>
    <property type="evidence" value="ECO:0007669"/>
    <property type="project" value="TreeGrafter"/>
</dbReference>
<keyword evidence="12" id="KW-0234">DNA repair</keyword>
<evidence type="ECO:0000256" key="16">
    <source>
        <dbReference type="ARBA" id="ARBA00076095"/>
    </source>
</evidence>
<dbReference type="PANTHER" id="PTHR21541:SF3">
    <property type="entry name" value="STRUCTURE-SPECIFIC ENDONUCLEASE SUBUNIT SLX4"/>
    <property type="match status" value="1"/>
</dbReference>
<dbReference type="OrthoDB" id="5576441at2759"/>
<keyword evidence="3" id="KW-1017">Isopeptide bond</keyword>
<feature type="non-terminal residue" evidence="19">
    <location>
        <position position="1464"/>
    </location>
</feature>
<keyword evidence="11" id="KW-0233">DNA recombination</keyword>
<feature type="compositionally biased region" description="Low complexity" evidence="17">
    <location>
        <begin position="954"/>
        <end position="967"/>
    </location>
</feature>
<gene>
    <name evidence="19" type="primary">slx4</name>
    <name evidence="19" type="ORF">DAT39_012387</name>
</gene>
<protein>
    <recommendedName>
        <fullName evidence="14">Structure-specific endonuclease subunit SLX4</fullName>
    </recommendedName>
    <alternativeName>
        <fullName evidence="16">BTB/POZ domain-containing protein 12</fullName>
    </alternativeName>
</protein>
<dbReference type="GO" id="GO:0090656">
    <property type="term" value="P:t-circle formation"/>
    <property type="evidence" value="ECO:0007669"/>
    <property type="project" value="UniProtKB-ARBA"/>
</dbReference>
<feature type="compositionally biased region" description="Polar residues" evidence="17">
    <location>
        <begin position="817"/>
        <end position="829"/>
    </location>
</feature>
<keyword evidence="20" id="KW-1185">Reference proteome</keyword>
<feature type="compositionally biased region" description="Polar residues" evidence="17">
    <location>
        <begin position="879"/>
        <end position="929"/>
    </location>
</feature>
<feature type="region of interest" description="Disordered" evidence="17">
    <location>
        <begin position="234"/>
        <end position="336"/>
    </location>
</feature>
<evidence type="ECO:0000313" key="20">
    <source>
        <dbReference type="Proteomes" id="UP000727407"/>
    </source>
</evidence>
<dbReference type="InterPro" id="IPR000210">
    <property type="entry name" value="BTB/POZ_dom"/>
</dbReference>
<dbReference type="SUPFAM" id="SSF54695">
    <property type="entry name" value="POZ domain"/>
    <property type="match status" value="1"/>
</dbReference>
<dbReference type="GO" id="GO:0032206">
    <property type="term" value="P:positive regulation of telomere maintenance"/>
    <property type="evidence" value="ECO:0007669"/>
    <property type="project" value="UniProtKB-ARBA"/>
</dbReference>
<dbReference type="Pfam" id="PF00651">
    <property type="entry name" value="BTB"/>
    <property type="match status" value="1"/>
</dbReference>
<keyword evidence="8" id="KW-0863">Zinc-finger</keyword>
<evidence type="ECO:0000256" key="12">
    <source>
        <dbReference type="ARBA" id="ARBA00023204"/>
    </source>
</evidence>
<dbReference type="SMART" id="SM00225">
    <property type="entry name" value="BTB"/>
    <property type="match status" value="1"/>
</dbReference>
<dbReference type="EMBL" id="QNUK01000217">
    <property type="protein sequence ID" value="KAF5897896.1"/>
    <property type="molecule type" value="Genomic_DNA"/>
</dbReference>
<evidence type="ECO:0000256" key="17">
    <source>
        <dbReference type="SAM" id="MobiDB-lite"/>
    </source>
</evidence>
<feature type="compositionally biased region" description="Basic and acidic residues" evidence="17">
    <location>
        <begin position="676"/>
        <end position="697"/>
    </location>
</feature>
<feature type="non-terminal residue" evidence="19">
    <location>
        <position position="1"/>
    </location>
</feature>
<keyword evidence="19" id="KW-0255">Endonuclease</keyword>
<evidence type="ECO:0000256" key="7">
    <source>
        <dbReference type="ARBA" id="ARBA00022763"/>
    </source>
</evidence>
<evidence type="ECO:0000256" key="14">
    <source>
        <dbReference type="ARBA" id="ARBA00029496"/>
    </source>
</evidence>
<keyword evidence="19" id="KW-0378">Hydrolase</keyword>
<feature type="region of interest" description="Disordered" evidence="17">
    <location>
        <begin position="479"/>
        <end position="510"/>
    </location>
</feature>
<evidence type="ECO:0000256" key="15">
    <source>
        <dbReference type="ARBA" id="ARBA00064578"/>
    </source>
</evidence>
<feature type="compositionally biased region" description="Polar residues" evidence="17">
    <location>
        <begin position="978"/>
        <end position="990"/>
    </location>
</feature>
<evidence type="ECO:0000256" key="10">
    <source>
        <dbReference type="ARBA" id="ARBA00022843"/>
    </source>
</evidence>
<feature type="compositionally biased region" description="Acidic residues" evidence="17">
    <location>
        <begin position="1438"/>
        <end position="1448"/>
    </location>
</feature>
<dbReference type="PANTHER" id="PTHR21541">
    <property type="entry name" value="BTB POZ DOMAIN CONTAINING 12"/>
    <property type="match status" value="1"/>
</dbReference>
<dbReference type="GO" id="GO:0006281">
    <property type="term" value="P:DNA repair"/>
    <property type="evidence" value="ECO:0007669"/>
    <property type="project" value="UniProtKB-KW"/>
</dbReference>
<dbReference type="GO" id="GO:0008270">
    <property type="term" value="F:zinc ion binding"/>
    <property type="evidence" value="ECO:0007669"/>
    <property type="project" value="UniProtKB-KW"/>
</dbReference>
<keyword evidence="4" id="KW-0597">Phosphoprotein</keyword>
<evidence type="ECO:0000256" key="2">
    <source>
        <dbReference type="ARBA" id="ARBA00006661"/>
    </source>
</evidence>
<dbReference type="GO" id="GO:0004519">
    <property type="term" value="F:endonuclease activity"/>
    <property type="evidence" value="ECO:0007669"/>
    <property type="project" value="UniProtKB-KW"/>
</dbReference>
<dbReference type="InterPro" id="IPR011333">
    <property type="entry name" value="SKP1/BTB/POZ_sf"/>
</dbReference>
<reference evidence="19" key="1">
    <citation type="submission" date="2020-07" db="EMBL/GenBank/DDBJ databases">
        <title>Clarias magur genome sequencing, assembly and annotation.</title>
        <authorList>
            <person name="Kushwaha B."/>
            <person name="Kumar R."/>
            <person name="Das P."/>
            <person name="Joshi C.G."/>
            <person name="Kumar D."/>
            <person name="Nagpure N.S."/>
            <person name="Pandey M."/>
            <person name="Agarwal S."/>
            <person name="Srivastava S."/>
            <person name="Singh M."/>
            <person name="Sahoo L."/>
            <person name="Jayasankar P."/>
            <person name="Meher P.K."/>
            <person name="Koringa P.G."/>
            <person name="Iquebal M.A."/>
            <person name="Das S.P."/>
            <person name="Bit A."/>
            <person name="Patnaik S."/>
            <person name="Patel N."/>
            <person name="Shah T.M."/>
            <person name="Hinsu A."/>
            <person name="Jena J.K."/>
        </authorList>
    </citation>
    <scope>NUCLEOTIDE SEQUENCE</scope>
    <source>
        <strain evidence="19">CIFAMagur01</strain>
        <tissue evidence="19">Testis</tissue>
    </source>
</reference>
<feature type="region of interest" description="Disordered" evidence="17">
    <location>
        <begin position="1039"/>
        <end position="1107"/>
    </location>
</feature>
<evidence type="ECO:0000256" key="9">
    <source>
        <dbReference type="ARBA" id="ARBA00022833"/>
    </source>
</evidence>
<evidence type="ECO:0000256" key="1">
    <source>
        <dbReference type="ARBA" id="ARBA00004123"/>
    </source>
</evidence>
<evidence type="ECO:0000256" key="13">
    <source>
        <dbReference type="ARBA" id="ARBA00023242"/>
    </source>
</evidence>
<keyword evidence="7" id="KW-0227">DNA damage</keyword>
<feature type="region of interest" description="Disordered" evidence="17">
    <location>
        <begin position="45"/>
        <end position="121"/>
    </location>
</feature>
<feature type="region of interest" description="Disordered" evidence="17">
    <location>
        <begin position="667"/>
        <end position="791"/>
    </location>
</feature>
<keyword evidence="5" id="KW-0479">Metal-binding</keyword>
<feature type="region of interest" description="Disordered" evidence="17">
    <location>
        <begin position="415"/>
        <end position="460"/>
    </location>
</feature>
<dbReference type="FunFam" id="3.30.710.10:FF:000116">
    <property type="entry name" value="SLX4 structure-specific endonuclease subunit"/>
    <property type="match status" value="1"/>
</dbReference>
<feature type="compositionally biased region" description="Basic and acidic residues" evidence="17">
    <location>
        <begin position="111"/>
        <end position="121"/>
    </location>
</feature>
<dbReference type="CDD" id="cd22999">
    <property type="entry name" value="SAP_SLX4"/>
    <property type="match status" value="1"/>
</dbReference>
<feature type="compositionally biased region" description="Polar residues" evidence="17">
    <location>
        <begin position="1072"/>
        <end position="1107"/>
    </location>
</feature>
<feature type="region of interest" description="Disordered" evidence="17">
    <location>
        <begin position="1245"/>
        <end position="1314"/>
    </location>
</feature>
<feature type="region of interest" description="Disordered" evidence="17">
    <location>
        <begin position="626"/>
        <end position="653"/>
    </location>
</feature>
<feature type="compositionally biased region" description="Acidic residues" evidence="17">
    <location>
        <begin position="727"/>
        <end position="748"/>
    </location>
</feature>
<evidence type="ECO:0000313" key="19">
    <source>
        <dbReference type="EMBL" id="KAF5897896.1"/>
    </source>
</evidence>
<sequence>HARYLIDAQVCIKGVWSSSGPCTHWLAADISKGCIRSRSKAACKRKRHQSGGVNGPGGAEQKEQKMRAKDKVLSRMQRFKRATPPRLVHAEEETRPEPAASPAETGSVPRKAPEEKQERDELVAQRLQRQLDGESESRAAVDVEGGGLFFCQLCYKDLSAMSHQLRTLHINRCLDERERGPAPPPPPPPPRPRLPECPICGRGFKSEKSRSTHLKRCSASMGVSPAELLQAVQRQTAERQNGQQVGGSRDTSESSVPARKKARRKAPRMDEDTMVALALSRSLLEQEKERERDRQEERRIQEQLSSSASVTVQGRAGAGKTRVRKRKGAPDAPPPVLLVQDTQAAQNRIQERVSALLLIPRPPTPPTPGLLPSELSTHTLLWVKSALNGETTLSEFYTAELGEFIQPWVGAENKKSPSLQATPVKRRPAAASESITTPERRRAAPPPRCPSTPSLSTPGTQALTDLVDLAEEGLTLTQYRKNDNDPAAAEPPLSGFVPEPKENPGPPMNSSVSRLCCDLASMLNNPQLSDVQLQVDSGDVYYAHSFMLYARCPLLANTVHDAGFGVQEEGFPQAQRVLLNDVSGEAVYALLQYLYTAACDLTHTPLPDVLQLASRFGLSELQQQCEQYTGNPVQDPREQNWDTSPATAEPHQSLADNQFLELLRSMWEQDDGDDEEAKREREGEDEERSRDRENKEDLVDEDELNEIYEFAATQKKMGAEAEVSTESAEELQEEEEGVQDCPDAEQGDEGNQNVEMEEARDVQPGVDVEPSLGSNKGARRSNGTEVSVDRSYNRLFSESWGEYEEPAQTQTCHLDRVNTPTTRRMSSVSEVIDLSISPPPDSGEPAGALFPETGVSPGETPDQSEAIQQDRILEITNAHRASQLPSERSNYWSKPPSTSALSKTQLDVTPSLPSSTKPNLSPPSSQRSQPELIVLSDSSDDDLPDKVASHRNSSRPPISSPSRLSLRYTQIKAKETTQVEPSPKRSNVTPDSERSRSEYVGCDSILDGSAEVSWLIPATPGPSIRTGSTQTTSSIRRTQLFPSSHSSSSSYFSDNPKMTSNCIKEPHKEHSQPSPALQKLTSHSRLSMTSHGDPVTQTNPNSTAVLCSSTPLHSETRLQRLDSLGSPLLRDSELRKEGRRPDQGGRLESLHLTLSDKSLSQLQSSQSESSGSLAKSRQYDNPDDQETSAEGKEQEDARTSKTSEGEPMEEDFCFVFDEPPIAFDDSWGLGGAVAEQGPCFSLRLETSEDQNSPPEHGEMASSPNFPSPGREAQHNLPDPGTPQDHSLPDAAMWGSWKEDVEEVENEEDVEDIEEVDALPLSQRVGGVALAKRVSQLRTPVARKTKNQAPLVPITPMPTFSDMDTPELKNRLNRYGVRPLPKKQMVLKLKEIHQYTHQLMSSGSEGETSPRNRPRPAPAAFKQPTAPPAVSPRKLQFGDDVEEKDEEDVFPASQDSNASSTAESE</sequence>
<feature type="compositionally biased region" description="Polar residues" evidence="17">
    <location>
        <begin position="1452"/>
        <end position="1464"/>
    </location>
</feature>
<comment type="similarity">
    <text evidence="2">Belongs to the SLX4 family.</text>
</comment>
<feature type="compositionally biased region" description="Acidic residues" evidence="17">
    <location>
        <begin position="1299"/>
        <end position="1314"/>
    </location>
</feature>
<keyword evidence="10" id="KW-0832">Ubl conjugation</keyword>
<feature type="compositionally biased region" description="Polar residues" evidence="17">
    <location>
        <begin position="234"/>
        <end position="243"/>
    </location>
</feature>
<evidence type="ECO:0000259" key="18">
    <source>
        <dbReference type="PROSITE" id="PS50097"/>
    </source>
</evidence>
<dbReference type="Gene3D" id="3.30.710.10">
    <property type="entry name" value="Potassium Channel Kv1.1, Chain A"/>
    <property type="match status" value="1"/>
</dbReference>
<accession>A0A8J4THF5</accession>
<dbReference type="PROSITE" id="PS50097">
    <property type="entry name" value="BTB"/>
    <property type="match status" value="1"/>
</dbReference>
<keyword evidence="9" id="KW-0862">Zinc</keyword>
<feature type="region of interest" description="Disordered" evidence="17">
    <location>
        <begin position="817"/>
        <end position="1000"/>
    </location>
</feature>
<feature type="compositionally biased region" description="Low complexity" evidence="17">
    <location>
        <begin position="1158"/>
        <end position="1173"/>
    </location>
</feature>
<feature type="compositionally biased region" description="Pro residues" evidence="17">
    <location>
        <begin position="181"/>
        <end position="192"/>
    </location>
</feature>
<proteinExistence type="inferred from homology"/>
<feature type="compositionally biased region" description="Low complexity" evidence="17">
    <location>
        <begin position="1039"/>
        <end position="1053"/>
    </location>
</feature>
<feature type="compositionally biased region" description="Basic and acidic residues" evidence="17">
    <location>
        <begin position="60"/>
        <end position="73"/>
    </location>
</feature>
<keyword evidence="19" id="KW-0540">Nuclease</keyword>
<evidence type="ECO:0000256" key="8">
    <source>
        <dbReference type="ARBA" id="ARBA00022771"/>
    </source>
</evidence>
<evidence type="ECO:0000256" key="4">
    <source>
        <dbReference type="ARBA" id="ARBA00022553"/>
    </source>
</evidence>
<dbReference type="Proteomes" id="UP000727407">
    <property type="component" value="Unassembled WGS sequence"/>
</dbReference>
<evidence type="ECO:0000256" key="5">
    <source>
        <dbReference type="ARBA" id="ARBA00022723"/>
    </source>
</evidence>
<feature type="compositionally biased region" description="Basic and acidic residues" evidence="17">
    <location>
        <begin position="284"/>
        <end position="301"/>
    </location>
</feature>
<feature type="compositionally biased region" description="Polar residues" evidence="17">
    <location>
        <begin position="1396"/>
        <end position="1408"/>
    </location>
</feature>
<evidence type="ECO:0000256" key="11">
    <source>
        <dbReference type="ARBA" id="ARBA00023172"/>
    </source>
</evidence>
<keyword evidence="6" id="KW-0677">Repeat</keyword>
<dbReference type="GO" id="GO:0000712">
    <property type="term" value="P:resolution of meiotic recombination intermediates"/>
    <property type="evidence" value="ECO:0007669"/>
    <property type="project" value="TreeGrafter"/>
</dbReference>
<feature type="region of interest" description="Disordered" evidence="17">
    <location>
        <begin position="1158"/>
        <end position="1208"/>
    </location>
</feature>
<evidence type="ECO:0000256" key="3">
    <source>
        <dbReference type="ARBA" id="ARBA00022499"/>
    </source>
</evidence>
<feature type="domain" description="BTB" evidence="18">
    <location>
        <begin position="529"/>
        <end position="603"/>
    </location>
</feature>
<comment type="subcellular location">
    <subcellularLocation>
        <location evidence="1">Nucleus</location>
    </subcellularLocation>
</comment>
<comment type="caution">
    <text evidence="19">The sequence shown here is derived from an EMBL/GenBank/DDBJ whole genome shotgun (WGS) entry which is preliminary data.</text>
</comment>
<name>A0A8J4THF5_CLAMG</name>
<evidence type="ECO:0000256" key="6">
    <source>
        <dbReference type="ARBA" id="ARBA00022737"/>
    </source>
</evidence>
<feature type="region of interest" description="Disordered" evidence="17">
    <location>
        <begin position="176"/>
        <end position="222"/>
    </location>
</feature>
<feature type="compositionally biased region" description="Basic and acidic residues" evidence="17">
    <location>
        <begin position="1189"/>
        <end position="1204"/>
    </location>
</feature>
<feature type="region of interest" description="Disordered" evidence="17">
    <location>
        <begin position="1396"/>
        <end position="1464"/>
    </location>
</feature>